<dbReference type="Gene3D" id="1.20.1270.60">
    <property type="entry name" value="Arfaptin homology (AH) domain/BAR domain"/>
    <property type="match status" value="1"/>
</dbReference>
<reference evidence="5" key="1">
    <citation type="submission" date="2022-11" db="EMBL/GenBank/DDBJ databases">
        <authorList>
            <person name="Kikuchi T."/>
        </authorList>
    </citation>
    <scope>NUCLEOTIDE SEQUENCE</scope>
    <source>
        <strain evidence="5">PS1010</strain>
    </source>
</reference>
<feature type="region of interest" description="Disordered" evidence="3">
    <location>
        <begin position="167"/>
        <end position="193"/>
    </location>
</feature>
<feature type="compositionally biased region" description="Polar residues" evidence="3">
    <location>
        <begin position="180"/>
        <end position="193"/>
    </location>
</feature>
<accession>A0A9P1ICD9</accession>
<evidence type="ECO:0000313" key="6">
    <source>
        <dbReference type="Proteomes" id="UP001152747"/>
    </source>
</evidence>
<dbReference type="AlphaFoldDB" id="A0A9P1ICD9"/>
<dbReference type="GO" id="GO:0051056">
    <property type="term" value="P:regulation of small GTPase mediated signal transduction"/>
    <property type="evidence" value="ECO:0007669"/>
    <property type="project" value="UniProtKB-ARBA"/>
</dbReference>
<evidence type="ECO:0000259" key="4">
    <source>
        <dbReference type="PROSITE" id="PS51741"/>
    </source>
</evidence>
<organism evidence="5 6">
    <name type="scientific">Caenorhabditis angaria</name>
    <dbReference type="NCBI Taxonomy" id="860376"/>
    <lineage>
        <taxon>Eukaryota</taxon>
        <taxon>Metazoa</taxon>
        <taxon>Ecdysozoa</taxon>
        <taxon>Nematoda</taxon>
        <taxon>Chromadorea</taxon>
        <taxon>Rhabditida</taxon>
        <taxon>Rhabditina</taxon>
        <taxon>Rhabditomorpha</taxon>
        <taxon>Rhabditoidea</taxon>
        <taxon>Rhabditidae</taxon>
        <taxon>Peloderinae</taxon>
        <taxon>Caenorhabditis</taxon>
    </lineage>
</organism>
<dbReference type="GO" id="GO:0005096">
    <property type="term" value="F:GTPase activator activity"/>
    <property type="evidence" value="ECO:0007669"/>
    <property type="project" value="UniProtKB-KW"/>
</dbReference>
<dbReference type="InterPro" id="IPR027267">
    <property type="entry name" value="AH/BAR_dom_sf"/>
</dbReference>
<dbReference type="OrthoDB" id="79452at2759"/>
<keyword evidence="2" id="KW-0175">Coiled coil</keyword>
<sequence length="412" mass="47384">MSSTSSVCSSNEADFIIDTRIPAAVRRDIDRFSVFVNRLRSTLDINSSVVDGESMCVNVHAALEMVSESMRDLFKYSQFKTNPIILLSLQLVQAVKDLKFDTCSVDTTPVLNIIDQLESAVLNVILNRHIVSSVHHTPTRSSTLGRWKQISSTDSYLRQSVASSTASGMTQSLQRRHSTHQTAAATNSIDGNFEQNPTMEIDKLLINRADGVDVAFERTKAWSLYSKDVISYVRSRIQLEQDHARKVHQLVETSRRDINKPFMPLRQTFENSFDVEVEMVQHTRETTEHLKDRVVEALDARRKEHDATRNSMKIEWNKSMKSLHDAEESYDKAKIALRMREEALKKARESILRSESLPQDREASRRKRDFEKKTRVVEEALMKKEEAERLVATLTGELRKKRREIEKVKNQF</sequence>
<feature type="domain" description="F-BAR" evidence="4">
    <location>
        <begin position="199"/>
        <end position="412"/>
    </location>
</feature>
<evidence type="ECO:0000256" key="3">
    <source>
        <dbReference type="SAM" id="MobiDB-lite"/>
    </source>
</evidence>
<dbReference type="PROSITE" id="PS51741">
    <property type="entry name" value="F_BAR"/>
    <property type="match status" value="1"/>
</dbReference>
<evidence type="ECO:0000313" key="5">
    <source>
        <dbReference type="EMBL" id="CAI5442125.1"/>
    </source>
</evidence>
<evidence type="ECO:0000256" key="2">
    <source>
        <dbReference type="PROSITE-ProRule" id="PRU01077"/>
    </source>
</evidence>
<dbReference type="SMART" id="SM00055">
    <property type="entry name" value="FCH"/>
    <property type="match status" value="1"/>
</dbReference>
<proteinExistence type="predicted"/>
<dbReference type="PANTHER" id="PTHR15228">
    <property type="entry name" value="SPERMATHECAL PHYSIOLOGY VARIANT"/>
    <property type="match status" value="1"/>
</dbReference>
<feature type="region of interest" description="Disordered" evidence="3">
    <location>
        <begin position="348"/>
        <end position="374"/>
    </location>
</feature>
<dbReference type="InterPro" id="IPR031160">
    <property type="entry name" value="F_BAR_dom"/>
</dbReference>
<dbReference type="Proteomes" id="UP001152747">
    <property type="component" value="Unassembled WGS sequence"/>
</dbReference>
<dbReference type="SUPFAM" id="SSF103657">
    <property type="entry name" value="BAR/IMD domain-like"/>
    <property type="match status" value="1"/>
</dbReference>
<dbReference type="InterPro" id="IPR001060">
    <property type="entry name" value="FCH_dom"/>
</dbReference>
<dbReference type="PANTHER" id="PTHR15228:SF25">
    <property type="entry name" value="F-BAR DOMAIN-CONTAINING PROTEIN"/>
    <property type="match status" value="1"/>
</dbReference>
<keyword evidence="1" id="KW-0343">GTPase activation</keyword>
<gene>
    <name evidence="5" type="ORF">CAMP_LOCUS4762</name>
</gene>
<evidence type="ECO:0000256" key="1">
    <source>
        <dbReference type="ARBA" id="ARBA00022468"/>
    </source>
</evidence>
<dbReference type="EMBL" id="CANHGI010000002">
    <property type="protein sequence ID" value="CAI5442125.1"/>
    <property type="molecule type" value="Genomic_DNA"/>
</dbReference>
<keyword evidence="6" id="KW-1185">Reference proteome</keyword>
<dbReference type="InterPro" id="IPR051025">
    <property type="entry name" value="RhoGAP"/>
</dbReference>
<protein>
    <recommendedName>
        <fullName evidence="4">F-BAR domain-containing protein</fullName>
    </recommendedName>
</protein>
<comment type="caution">
    <text evidence="5">The sequence shown here is derived from an EMBL/GenBank/DDBJ whole genome shotgun (WGS) entry which is preliminary data.</text>
</comment>
<name>A0A9P1ICD9_9PELO</name>